<keyword evidence="2" id="KW-1185">Reference proteome</keyword>
<evidence type="ECO:0000313" key="1">
    <source>
        <dbReference type="EMBL" id="EGZ08229.1"/>
    </source>
</evidence>
<accession>G5A8K3</accession>
<dbReference type="Proteomes" id="UP000002640">
    <property type="component" value="Unassembled WGS sequence"/>
</dbReference>
<reference evidence="1 2" key="1">
    <citation type="journal article" date="2006" name="Science">
        <title>Phytophthora genome sequences uncover evolutionary origins and mechanisms of pathogenesis.</title>
        <authorList>
            <person name="Tyler B.M."/>
            <person name="Tripathy S."/>
            <person name="Zhang X."/>
            <person name="Dehal P."/>
            <person name="Jiang R.H."/>
            <person name="Aerts A."/>
            <person name="Arredondo F.D."/>
            <person name="Baxter L."/>
            <person name="Bensasson D."/>
            <person name="Beynon J.L."/>
            <person name="Chapman J."/>
            <person name="Damasceno C.M."/>
            <person name="Dorrance A.E."/>
            <person name="Dou D."/>
            <person name="Dickerman A.W."/>
            <person name="Dubchak I.L."/>
            <person name="Garbelotto M."/>
            <person name="Gijzen M."/>
            <person name="Gordon S.G."/>
            <person name="Govers F."/>
            <person name="Grunwald N.J."/>
            <person name="Huang W."/>
            <person name="Ivors K.L."/>
            <person name="Jones R.W."/>
            <person name="Kamoun S."/>
            <person name="Krampis K."/>
            <person name="Lamour K.H."/>
            <person name="Lee M.K."/>
            <person name="McDonald W.H."/>
            <person name="Medina M."/>
            <person name="Meijer H.J."/>
            <person name="Nordberg E.K."/>
            <person name="Maclean D.J."/>
            <person name="Ospina-Giraldo M.D."/>
            <person name="Morris P.F."/>
            <person name="Phuntumart V."/>
            <person name="Putnam N.H."/>
            <person name="Rash S."/>
            <person name="Rose J.K."/>
            <person name="Sakihama Y."/>
            <person name="Salamov A.A."/>
            <person name="Savidor A."/>
            <person name="Scheuring C.F."/>
            <person name="Smith B.M."/>
            <person name="Sobral B.W."/>
            <person name="Terry A."/>
            <person name="Torto-Alalibo T.A."/>
            <person name="Win J."/>
            <person name="Xu Z."/>
            <person name="Zhang H."/>
            <person name="Grigoriev I.V."/>
            <person name="Rokhsar D.S."/>
            <person name="Boore J.L."/>
        </authorList>
    </citation>
    <scope>NUCLEOTIDE SEQUENCE [LARGE SCALE GENOMIC DNA]</scope>
    <source>
        <strain evidence="1 2">P6497</strain>
    </source>
</reference>
<proteinExistence type="predicted"/>
<sequence length="575" mass="63412">MNKPGVDVVIPVKVYFSAIVGKFATISGDLMPLEDIWTAEMVAQKEWETFDGLTRHLEVPSGSLRCTFKLEPMVVEFGDSQITSEMVDLMKTLALDDVTFSLRQDRFTATQKFGELMGCIFDSERRTRELTYTSYYPDTTVDESSPLQFGAIDLNCDTGSDFAAMCSALVSNQTTKKISMYMQVNPDEHAESPQKWKWVAYAFFSKRARESSALETLALTSIDSLSMADVEAFASIVASDHPEEDLFGSPRGQIPERDATLKEGSPIFWRLTGDGQLSEDFDPLVFDSPIRSVRTFSDDGSSGSVDALVPGFGRCLVKRSDLEFSEDTTAPTFTQGGVFSLFLGFSEEEETAPTGLPLLLADVGLAVDTNAIVGSCPNLEVLALCKGQVEIRFNFGSYQASKQPLPALECDWDNVAELLQRLSDVSSPLAKCARRLRLRVLHQVFWDGMDRTTRAIIRMLEANDNLEYLDVVLPPDVAVDTVDLRKHHRTPVNLALRLSTASKVAFLSVFSPPAPSNPTGNKRERADSGRTAVSYRLDEHVLSNILAFAAPPVLRQVYARRAGETGEVNGSQVPI</sequence>
<name>G5A8K3_PHYSP</name>
<dbReference type="KEGG" id="psoj:PHYSODRAFT_306239"/>
<gene>
    <name evidence="1" type="ORF">PHYSODRAFT_306239</name>
</gene>
<dbReference type="GeneID" id="20642684"/>
<protein>
    <submittedName>
        <fullName evidence="1">Uncharacterized protein</fullName>
    </submittedName>
</protein>
<organism evidence="1 2">
    <name type="scientific">Phytophthora sojae (strain P6497)</name>
    <name type="common">Soybean stem and root rot agent</name>
    <name type="synonym">Phytophthora megasperma f. sp. glycines</name>
    <dbReference type="NCBI Taxonomy" id="1094619"/>
    <lineage>
        <taxon>Eukaryota</taxon>
        <taxon>Sar</taxon>
        <taxon>Stramenopiles</taxon>
        <taxon>Oomycota</taxon>
        <taxon>Peronosporomycetes</taxon>
        <taxon>Peronosporales</taxon>
        <taxon>Peronosporaceae</taxon>
        <taxon>Phytophthora</taxon>
    </lineage>
</organism>
<dbReference type="InParanoid" id="G5A8K3"/>
<dbReference type="AlphaFoldDB" id="G5A8K3"/>
<dbReference type="EMBL" id="JH159161">
    <property type="protein sequence ID" value="EGZ08229.1"/>
    <property type="molecule type" value="Genomic_DNA"/>
</dbReference>
<evidence type="ECO:0000313" key="2">
    <source>
        <dbReference type="Proteomes" id="UP000002640"/>
    </source>
</evidence>
<dbReference type="RefSeq" id="XP_009536401.1">
    <property type="nucleotide sequence ID" value="XM_009538106.1"/>
</dbReference>